<dbReference type="NCBIfam" id="TIGR00071">
    <property type="entry name" value="hisT_truA"/>
    <property type="match status" value="1"/>
</dbReference>
<comment type="similarity">
    <text evidence="1">Belongs to the tRNA pseudouridine synthase TruA family.</text>
</comment>
<evidence type="ECO:0000259" key="5">
    <source>
        <dbReference type="Pfam" id="PF01416"/>
    </source>
</evidence>
<dbReference type="InterPro" id="IPR020097">
    <property type="entry name" value="PsdUridine_synth_TruA_a/b_dom"/>
</dbReference>
<feature type="domain" description="Pseudouridine synthase I TruA alpha/beta" evidence="5">
    <location>
        <begin position="285"/>
        <end position="396"/>
    </location>
</feature>
<dbReference type="PANTHER" id="PTHR11142:SF5">
    <property type="entry name" value="TRNA PSEUDOURIDINE(38_39) SYNTHASE"/>
    <property type="match status" value="1"/>
</dbReference>
<evidence type="ECO:0000256" key="3">
    <source>
        <dbReference type="ARBA" id="ARBA00023235"/>
    </source>
</evidence>
<name>U4LSG2_PYROM</name>
<sequence>MSLSRLAARWFPRLSQKISPPTTPPPTSRIQPRPVMDTIPQSVGQSAETATAITTASTATNTTVNYTTWDTASLISRIQTLESSLAEARSLIPAPKPGQPRRPLRQIDSSKHTTRLIAIKFAYLGQHYGGYEFHGNDTSLPTVEETLFLALLKSRLVTALPGADPESITAWPGDEAASYSKCGRTDKGVSAFGQVVGVRVRSTRPTDPEKLAEWDEVRDEMPYTQILNRLLPHSIRVLSWAPNPPADFSARFNCRARHYRYFFTNPMLSPQTPNGKLDIEAMKLAASYFIGDHDFRNFCKLDASKQIENFNRVILHASIEKVEDGAVADSYYFDLRGSAFLWHQVRHMMAVLFLVGQGHEAPEVVKEMLDLNIYPTKPAYEMADDRPLVLWDCVFPEEELKWVAADEEGVRGALADTTWMGWHEKKIDLILAEGLVGLVEEVLNKRDAQQQADFRTVKKRVRQKEGHVLILGSGEPVQRGKYVKMVERKRMRPVGEINKAYLERKGDWREKRERKRKAQEEAERMEE</sequence>
<protein>
    <submittedName>
        <fullName evidence="6">Similar to tRNA pseudouridine(38/39) synthase acc. no. P31115</fullName>
    </submittedName>
</protein>
<dbReference type="InterPro" id="IPR041707">
    <property type="entry name" value="Pus3-like"/>
</dbReference>
<feature type="region of interest" description="Disordered" evidence="4">
    <location>
        <begin position="14"/>
        <end position="34"/>
    </location>
</feature>
<dbReference type="EMBL" id="HF936663">
    <property type="protein sequence ID" value="CCX34905.1"/>
    <property type="molecule type" value="Genomic_DNA"/>
</dbReference>
<dbReference type="Pfam" id="PF01416">
    <property type="entry name" value="PseudoU_synth_1"/>
    <property type="match status" value="1"/>
</dbReference>
<dbReference type="InterPro" id="IPR020094">
    <property type="entry name" value="TruA/RsuA/RluB/E/F_N"/>
</dbReference>
<dbReference type="HAMAP" id="MF_00171">
    <property type="entry name" value="TruA"/>
    <property type="match status" value="1"/>
</dbReference>
<feature type="region of interest" description="Disordered" evidence="4">
    <location>
        <begin position="508"/>
        <end position="527"/>
    </location>
</feature>
<dbReference type="SUPFAM" id="SSF55120">
    <property type="entry name" value="Pseudouridine synthase"/>
    <property type="match status" value="1"/>
</dbReference>
<dbReference type="Gene3D" id="3.30.70.580">
    <property type="entry name" value="Pseudouridine synthase I, catalytic domain, N-terminal subdomain"/>
    <property type="match status" value="1"/>
</dbReference>
<dbReference type="GO" id="GO:0009982">
    <property type="term" value="F:pseudouridine synthase activity"/>
    <property type="evidence" value="ECO:0007669"/>
    <property type="project" value="InterPro"/>
</dbReference>
<dbReference type="Proteomes" id="UP000018144">
    <property type="component" value="Unassembled WGS sequence"/>
</dbReference>
<keyword evidence="3" id="KW-0413">Isomerase</keyword>
<evidence type="ECO:0000256" key="4">
    <source>
        <dbReference type="SAM" id="MobiDB-lite"/>
    </source>
</evidence>
<evidence type="ECO:0000256" key="2">
    <source>
        <dbReference type="ARBA" id="ARBA00022694"/>
    </source>
</evidence>
<dbReference type="CDD" id="cd02569">
    <property type="entry name" value="PseudoU_synth_ScPus3"/>
    <property type="match status" value="1"/>
</dbReference>
<dbReference type="InterPro" id="IPR020095">
    <property type="entry name" value="PsdUridine_synth_TruA_C"/>
</dbReference>
<gene>
    <name evidence="6" type="ORF">PCON_04581</name>
</gene>
<keyword evidence="7" id="KW-1185">Reference proteome</keyword>
<dbReference type="InterPro" id="IPR020103">
    <property type="entry name" value="PsdUridine_synth_cat_dom_sf"/>
</dbReference>
<dbReference type="eggNOG" id="KOG2554">
    <property type="taxonomic scope" value="Eukaryota"/>
</dbReference>
<dbReference type="GO" id="GO:0031119">
    <property type="term" value="P:tRNA pseudouridine synthesis"/>
    <property type="evidence" value="ECO:0007669"/>
    <property type="project" value="TreeGrafter"/>
</dbReference>
<accession>U4LSG2</accession>
<dbReference type="Gene3D" id="3.30.70.660">
    <property type="entry name" value="Pseudouridine synthase I, catalytic domain, C-terminal subdomain"/>
    <property type="match status" value="1"/>
</dbReference>
<keyword evidence="2" id="KW-0819">tRNA processing</keyword>
<dbReference type="GO" id="GO:0005634">
    <property type="term" value="C:nucleus"/>
    <property type="evidence" value="ECO:0007669"/>
    <property type="project" value="TreeGrafter"/>
</dbReference>
<proteinExistence type="inferred from homology"/>
<dbReference type="GO" id="GO:0005737">
    <property type="term" value="C:cytoplasm"/>
    <property type="evidence" value="ECO:0007669"/>
    <property type="project" value="TreeGrafter"/>
</dbReference>
<dbReference type="OrthoDB" id="25767at2759"/>
<evidence type="ECO:0000313" key="7">
    <source>
        <dbReference type="Proteomes" id="UP000018144"/>
    </source>
</evidence>
<organism evidence="6 7">
    <name type="scientific">Pyronema omphalodes (strain CBS 100304)</name>
    <name type="common">Pyronema confluens</name>
    <dbReference type="NCBI Taxonomy" id="1076935"/>
    <lineage>
        <taxon>Eukaryota</taxon>
        <taxon>Fungi</taxon>
        <taxon>Dikarya</taxon>
        <taxon>Ascomycota</taxon>
        <taxon>Pezizomycotina</taxon>
        <taxon>Pezizomycetes</taxon>
        <taxon>Pezizales</taxon>
        <taxon>Pyronemataceae</taxon>
        <taxon>Pyronema</taxon>
    </lineage>
</organism>
<dbReference type="OMA" id="SCRERRY"/>
<dbReference type="AlphaFoldDB" id="U4LSG2"/>
<evidence type="ECO:0000256" key="1">
    <source>
        <dbReference type="ARBA" id="ARBA00009375"/>
    </source>
</evidence>
<feature type="compositionally biased region" description="Basic and acidic residues" evidence="4">
    <location>
        <begin position="518"/>
        <end position="527"/>
    </location>
</feature>
<dbReference type="GO" id="GO:0003723">
    <property type="term" value="F:RNA binding"/>
    <property type="evidence" value="ECO:0007669"/>
    <property type="project" value="InterPro"/>
</dbReference>
<reference evidence="6 7" key="1">
    <citation type="journal article" date="2013" name="PLoS Genet.">
        <title>The genome and development-dependent transcriptomes of Pyronema confluens: a window into fungal evolution.</title>
        <authorList>
            <person name="Traeger S."/>
            <person name="Altegoer F."/>
            <person name="Freitag M."/>
            <person name="Gabaldon T."/>
            <person name="Kempken F."/>
            <person name="Kumar A."/>
            <person name="Marcet-Houben M."/>
            <person name="Poggeler S."/>
            <person name="Stajich J.E."/>
            <person name="Nowrousian M."/>
        </authorList>
    </citation>
    <scope>NUCLEOTIDE SEQUENCE [LARGE SCALE GENOMIC DNA]</scope>
    <source>
        <strain evidence="7">CBS 100304</strain>
        <tissue evidence="6">Vegetative mycelium</tissue>
    </source>
</reference>
<evidence type="ECO:0000313" key="6">
    <source>
        <dbReference type="EMBL" id="CCX34905.1"/>
    </source>
</evidence>
<dbReference type="InterPro" id="IPR001406">
    <property type="entry name" value="PsdUridine_synth_TruA"/>
</dbReference>
<dbReference type="GO" id="GO:1990481">
    <property type="term" value="P:mRNA pseudouridine synthesis"/>
    <property type="evidence" value="ECO:0007669"/>
    <property type="project" value="TreeGrafter"/>
</dbReference>
<dbReference type="STRING" id="1076935.U4LSG2"/>
<dbReference type="PANTHER" id="PTHR11142">
    <property type="entry name" value="PSEUDOURIDYLATE SYNTHASE"/>
    <property type="match status" value="1"/>
</dbReference>